<gene>
    <name evidence="4" type="ORF">AK812_SmicGene3928</name>
</gene>
<dbReference type="PROSITE" id="PS51375">
    <property type="entry name" value="PPR"/>
    <property type="match status" value="1"/>
</dbReference>
<evidence type="ECO:0000256" key="2">
    <source>
        <dbReference type="PROSITE-ProRule" id="PRU00708"/>
    </source>
</evidence>
<comment type="caution">
    <text evidence="4">The sequence shown here is derived from an EMBL/GenBank/DDBJ whole genome shotgun (WGS) entry which is preliminary data.</text>
</comment>
<evidence type="ECO:0000256" key="3">
    <source>
        <dbReference type="SAM" id="Coils"/>
    </source>
</evidence>
<proteinExistence type="predicted"/>
<dbReference type="PANTHER" id="PTHR47447:SF17">
    <property type="entry name" value="OS12G0638900 PROTEIN"/>
    <property type="match status" value="1"/>
</dbReference>
<dbReference type="InterPro" id="IPR002885">
    <property type="entry name" value="PPR_rpt"/>
</dbReference>
<dbReference type="OrthoDB" id="10409034at2759"/>
<accession>A0A1Q9EXK1</accession>
<feature type="coiled-coil region" evidence="3">
    <location>
        <begin position="399"/>
        <end position="450"/>
    </location>
</feature>
<keyword evidence="3" id="KW-0175">Coiled coil</keyword>
<evidence type="ECO:0000313" key="5">
    <source>
        <dbReference type="Proteomes" id="UP000186817"/>
    </source>
</evidence>
<sequence length="471" mass="52661">MTCLRTVYVYFNGSDKEELPKMLVKGPVMQRHVRDRTSGVLDAALQSCAQASSWEPALQMVRRAERFDITGLSLQRCNSITASCLRNNLWHWGLVLLGHARQSALRPDATSATAAFSHCETEQQWKVTAMIFENFQVGAEEGIEPDLTMLSSAATSMEKGGQWSRSFRLLGLARAARFQHNLVSYTAAVDACGAGGIWKDARELLAEMRQVAQRPGVITYHSMLDAHAADAWQRGLDAFRLMQGEGVKWTALACDTLVRSCWQCGATDGLPRLLSDVKSKRDWDLRRRHITEAAELQEEAESDFFGLLKAKENSELLLEVHRLKAQLIQAQGLEEKVNRLERLEPRGVFASGQEAGLKAEIERLQVDHEASEQCAEEASVSSSAWRKLERFAGPEEELLKQELAKTKEFRERVEQAKVDDVKLLALKAKLAAQEEQCQEAIDKLEKAEKMPDATCFLDSTCSPLARIRANG</sequence>
<reference evidence="4 5" key="1">
    <citation type="submission" date="2016-02" db="EMBL/GenBank/DDBJ databases">
        <title>Genome analysis of coral dinoflagellate symbionts highlights evolutionary adaptations to a symbiotic lifestyle.</title>
        <authorList>
            <person name="Aranda M."/>
            <person name="Li Y."/>
            <person name="Liew Y.J."/>
            <person name="Baumgarten S."/>
            <person name="Simakov O."/>
            <person name="Wilson M."/>
            <person name="Piel J."/>
            <person name="Ashoor H."/>
            <person name="Bougouffa S."/>
            <person name="Bajic V.B."/>
            <person name="Ryu T."/>
            <person name="Ravasi T."/>
            <person name="Bayer T."/>
            <person name="Micklem G."/>
            <person name="Kim H."/>
            <person name="Bhak J."/>
            <person name="Lajeunesse T.C."/>
            <person name="Voolstra C.R."/>
        </authorList>
    </citation>
    <scope>NUCLEOTIDE SEQUENCE [LARGE SCALE GENOMIC DNA]</scope>
    <source>
        <strain evidence="4 5">CCMP2467</strain>
    </source>
</reference>
<evidence type="ECO:0000256" key="1">
    <source>
        <dbReference type="ARBA" id="ARBA00022737"/>
    </source>
</evidence>
<keyword evidence="5" id="KW-1185">Reference proteome</keyword>
<keyword evidence="1" id="KW-0677">Repeat</keyword>
<protein>
    <submittedName>
        <fullName evidence="4">Pentatricopeptide repeat-containing protein, mitochondrial</fullName>
    </submittedName>
</protein>
<dbReference type="InterPro" id="IPR011990">
    <property type="entry name" value="TPR-like_helical_dom_sf"/>
</dbReference>
<dbReference type="Proteomes" id="UP000186817">
    <property type="component" value="Unassembled WGS sequence"/>
</dbReference>
<name>A0A1Q9EXK1_SYMMI</name>
<dbReference type="PANTHER" id="PTHR47447">
    <property type="entry name" value="OS03G0856100 PROTEIN"/>
    <property type="match status" value="1"/>
</dbReference>
<dbReference type="EMBL" id="LSRX01000048">
    <property type="protein sequence ID" value="OLQ12176.1"/>
    <property type="molecule type" value="Genomic_DNA"/>
</dbReference>
<feature type="repeat" description="PPR" evidence="2">
    <location>
        <begin position="181"/>
        <end position="215"/>
    </location>
</feature>
<dbReference type="AlphaFoldDB" id="A0A1Q9EXK1"/>
<organism evidence="4 5">
    <name type="scientific">Symbiodinium microadriaticum</name>
    <name type="common">Dinoflagellate</name>
    <name type="synonym">Zooxanthella microadriatica</name>
    <dbReference type="NCBI Taxonomy" id="2951"/>
    <lineage>
        <taxon>Eukaryota</taxon>
        <taxon>Sar</taxon>
        <taxon>Alveolata</taxon>
        <taxon>Dinophyceae</taxon>
        <taxon>Suessiales</taxon>
        <taxon>Symbiodiniaceae</taxon>
        <taxon>Symbiodinium</taxon>
    </lineage>
</organism>
<dbReference type="Gene3D" id="1.25.40.10">
    <property type="entry name" value="Tetratricopeptide repeat domain"/>
    <property type="match status" value="1"/>
</dbReference>
<evidence type="ECO:0000313" key="4">
    <source>
        <dbReference type="EMBL" id="OLQ12176.1"/>
    </source>
</evidence>